<feature type="domain" description="GmrSD restriction endonucleases N-terminal" evidence="2">
    <location>
        <begin position="49"/>
        <end position="195"/>
    </location>
</feature>
<evidence type="ECO:0000313" key="4">
    <source>
        <dbReference type="Proteomes" id="UP001055453"/>
    </source>
</evidence>
<evidence type="ECO:0000256" key="1">
    <source>
        <dbReference type="SAM" id="MobiDB-lite"/>
    </source>
</evidence>
<name>A0ABN6QAN4_NOSCO</name>
<protein>
    <recommendedName>
        <fullName evidence="2">GmrSD restriction endonucleases N-terminal domain-containing protein</fullName>
    </recommendedName>
</protein>
<dbReference type="PANTHER" id="PTHR39639:SF1">
    <property type="entry name" value="DUF262 DOMAIN-CONTAINING PROTEIN"/>
    <property type="match status" value="1"/>
</dbReference>
<dbReference type="RefSeq" id="WP_251957687.1">
    <property type="nucleotide sequence ID" value="NZ_AP025732.1"/>
</dbReference>
<reference evidence="3" key="1">
    <citation type="submission" date="2022-04" db="EMBL/GenBank/DDBJ databases">
        <title>Complete genome sequence of a cyanobacterium, Nostoc sp. SO-36, isolated in Antarctica.</title>
        <authorList>
            <person name="Kanesaki Y."/>
            <person name="Effendi D."/>
            <person name="Sakamoto T."/>
            <person name="Ohtani S."/>
            <person name="Awai K."/>
        </authorList>
    </citation>
    <scope>NUCLEOTIDE SEQUENCE</scope>
    <source>
        <strain evidence="3">SO-36</strain>
    </source>
</reference>
<dbReference type="EMBL" id="AP025732">
    <property type="protein sequence ID" value="BDI20263.1"/>
    <property type="molecule type" value="Genomic_DNA"/>
</dbReference>
<dbReference type="PANTHER" id="PTHR39639">
    <property type="entry name" value="CHROMOSOME 16, WHOLE GENOME SHOTGUN SEQUENCE"/>
    <property type="match status" value="1"/>
</dbReference>
<sequence length="371" mass="43533">MDIEVQDSDVIEKDEDTVEEDRSDNGGLYPYDPTTADIDIREDPQTVFELMRKYNNNKLIIDPDFQRNLVWTPQKKSKFIESVILNFPLPPLYVNQTVEGKYIIVDGLQRTSTLHEFVNDGFNLTGLEALTDLNGYNFSELKELPGDYQTRIEDKKLYIYIIRPSVPAKVVYDIFNRINTGGTNLERQEVRNCIFSGKSTRLLKELSEKDYFKRAIDYGISPRRMKDREVILRYLAFKIFDYETEYPGELSDFVEKAMKEINLMKDDKIELLKNDFLRVMNLSFEFFGRRNFRLPAAERRGRINIAIFESVSYFFSINSNNFLQNHKMNIQHNFDKLLQNPEYIDAIRYATSSKAKVITRFKLAQEVLGNI</sequence>
<accession>A0ABN6QAN4</accession>
<gene>
    <name evidence="3" type="ORF">ANSO36C_60650</name>
</gene>
<organism evidence="3 4">
    <name type="scientific">Nostoc cf. commune SO-36</name>
    <dbReference type="NCBI Taxonomy" id="449208"/>
    <lineage>
        <taxon>Bacteria</taxon>
        <taxon>Bacillati</taxon>
        <taxon>Cyanobacteriota</taxon>
        <taxon>Cyanophyceae</taxon>
        <taxon>Nostocales</taxon>
        <taxon>Nostocaceae</taxon>
        <taxon>Nostoc</taxon>
    </lineage>
</organism>
<evidence type="ECO:0000259" key="2">
    <source>
        <dbReference type="Pfam" id="PF03235"/>
    </source>
</evidence>
<proteinExistence type="predicted"/>
<feature type="compositionally biased region" description="Acidic residues" evidence="1">
    <location>
        <begin position="1"/>
        <end position="22"/>
    </location>
</feature>
<dbReference type="Pfam" id="PF03235">
    <property type="entry name" value="GmrSD_N"/>
    <property type="match status" value="1"/>
</dbReference>
<dbReference type="Proteomes" id="UP001055453">
    <property type="component" value="Chromosome"/>
</dbReference>
<evidence type="ECO:0000313" key="3">
    <source>
        <dbReference type="EMBL" id="BDI20263.1"/>
    </source>
</evidence>
<keyword evidence="4" id="KW-1185">Reference proteome</keyword>
<dbReference type="InterPro" id="IPR004919">
    <property type="entry name" value="GmrSD_N"/>
</dbReference>
<feature type="region of interest" description="Disordered" evidence="1">
    <location>
        <begin position="1"/>
        <end position="36"/>
    </location>
</feature>